<name>A0A1B8AZV9_FUSPO</name>
<evidence type="ECO:0000313" key="4">
    <source>
        <dbReference type="Proteomes" id="UP000091967"/>
    </source>
</evidence>
<dbReference type="PANTHER" id="PTHR10039">
    <property type="entry name" value="AMELOGENIN"/>
    <property type="match status" value="1"/>
</dbReference>
<dbReference type="Gene3D" id="3.40.50.300">
    <property type="entry name" value="P-loop containing nucleotide triphosphate hydrolases"/>
    <property type="match status" value="1"/>
</dbReference>
<keyword evidence="1" id="KW-0677">Repeat</keyword>
<reference evidence="3 4" key="1">
    <citation type="submission" date="2016-06" db="EMBL/GenBank/DDBJ databases">
        <title>Living apart together: crosstalk between the core and supernumerary genomes in a fungal plant pathogen.</title>
        <authorList>
            <person name="Vanheule A."/>
            <person name="Audenaert K."/>
            <person name="Warris S."/>
            <person name="Van De Geest H."/>
            <person name="Schijlen E."/>
            <person name="Hofte M."/>
            <person name="De Saeger S."/>
            <person name="Haesaert G."/>
            <person name="Waalwijk C."/>
            <person name="Van Der Lee T."/>
        </authorList>
    </citation>
    <scope>NUCLEOTIDE SEQUENCE [LARGE SCALE GENOMIC DNA]</scope>
    <source>
        <strain evidence="3 4">2516</strain>
    </source>
</reference>
<accession>A0A1B8AZV9</accession>
<dbReference type="Proteomes" id="UP000091967">
    <property type="component" value="Unassembled WGS sequence"/>
</dbReference>
<evidence type="ECO:0000256" key="1">
    <source>
        <dbReference type="ARBA" id="ARBA00022737"/>
    </source>
</evidence>
<proteinExistence type="predicted"/>
<evidence type="ECO:0000259" key="2">
    <source>
        <dbReference type="SMART" id="SM00954"/>
    </source>
</evidence>
<evidence type="ECO:0000313" key="3">
    <source>
        <dbReference type="EMBL" id="OBS26003.1"/>
    </source>
</evidence>
<dbReference type="GO" id="GO:0015969">
    <property type="term" value="P:guanosine tetraphosphate metabolic process"/>
    <property type="evidence" value="ECO:0007669"/>
    <property type="project" value="InterPro"/>
</dbReference>
<dbReference type="CDD" id="cd05399">
    <property type="entry name" value="NT_Rel-Spo_like"/>
    <property type="match status" value="1"/>
</dbReference>
<dbReference type="InterPro" id="IPR007685">
    <property type="entry name" value="RelA_SpoT"/>
</dbReference>
<dbReference type="Gene3D" id="3.30.460.10">
    <property type="entry name" value="Beta Polymerase, domain 2"/>
    <property type="match status" value="1"/>
</dbReference>
<dbReference type="InterPro" id="IPR043519">
    <property type="entry name" value="NT_sf"/>
</dbReference>
<dbReference type="AlphaFoldDB" id="A0A1B8AZV9"/>
<dbReference type="InterPro" id="IPR027417">
    <property type="entry name" value="P-loop_NTPase"/>
</dbReference>
<dbReference type="SUPFAM" id="SSF81301">
    <property type="entry name" value="Nucleotidyltransferase"/>
    <property type="match status" value="1"/>
</dbReference>
<dbReference type="Pfam" id="PF24883">
    <property type="entry name" value="NPHP3_N"/>
    <property type="match status" value="1"/>
</dbReference>
<dbReference type="EMBL" id="LYXU01000002">
    <property type="protein sequence ID" value="OBS26003.1"/>
    <property type="molecule type" value="Genomic_DNA"/>
</dbReference>
<protein>
    <recommendedName>
        <fullName evidence="2">RelA/SpoT domain-containing protein</fullName>
    </recommendedName>
</protein>
<dbReference type="InterPro" id="IPR056884">
    <property type="entry name" value="NPHP3-like_N"/>
</dbReference>
<gene>
    <name evidence="3" type="ORF">FPOA_06533</name>
</gene>
<dbReference type="SUPFAM" id="SSF52540">
    <property type="entry name" value="P-loop containing nucleoside triphosphate hydrolases"/>
    <property type="match status" value="1"/>
</dbReference>
<comment type="caution">
    <text evidence="3">The sequence shown here is derived from an EMBL/GenBank/DDBJ whole genome shotgun (WGS) entry which is preliminary data.</text>
</comment>
<feature type="domain" description="RelA/SpoT" evidence="2">
    <location>
        <begin position="73"/>
        <end position="211"/>
    </location>
</feature>
<dbReference type="OMA" id="WITIACM"/>
<sequence>MASDLFSPPLGLSARFDREVEQLLAQDPTQPAKHVFFEVWRRLKPEYEAMHQALNHHLARQLEESSIRATLHGRVKKDDSISNSIDRRQEFHGKEYDNPGLIRNAIHDLIGFRIIVDYPSGLDQSYQLIKKRFSIEGTNTFSSDREVGVLWKPRFGAYEGRNFQVRLRHDKSNPELSIYYEVLFEIQVTSIAESLYNRLAHPLHYKKSSGTLSRQDEMIIDMSHGLSLCYWITIACMEERLENNSETASKKSLLPDTVRMIAGCDPEDTQVDMDALANVTPELPVIPGDRPLRSEKAGLPSLKRTAPSDDTVSIELLLRSLIDLPRKNRTNADIWNEIRDKLGLDDAYYFRFLQSFTYDRMNERKTSIQQRHHKTFEWVFKDEKLKFKWGFHRNIRKPSLASWLEEDVDRLYWISGKPGSGKSFFMKFIENDEQTKTALQRWQPKCRIISHYLWKARGNDQSSFKGVVCSLLNQILQNEKSTTLRLLRKTPSFIHKTDSSDWDIEDVKKLLFKILDRAANAYLVLIDGLDELTRPHDGMGEVFKLLEDLAKLERVKVCVSSRPENLFANRFKCQPSLQMQDLTRNDIIKYTFDKLRELDLDSNEMELKEATRQISERSKGVFIWVYMVLRQIQQGVDEFGETWNDIIDHISKLPSDLMELYRDMLSRFGFNEEKYIKRAALYFQYIQEKPETTSSDIAMLSLAASEDILDSFTTPENTPCANKWAKLCPITEKSLFRISAGLLEIKPDRDSLEGVRCSQENVVMMPWLIKSVDFIHKTAVDFLEGEEGKKLFGKYAKTPKCMLIIYVKVNLARHSITSNERDALWSILPILPKGTDTSYSTYISTDIQSFIYEHYY</sequence>
<dbReference type="SMART" id="SM00954">
    <property type="entry name" value="RelA_SpoT"/>
    <property type="match status" value="1"/>
</dbReference>
<dbReference type="STRING" id="36050.A0A1B8AZV9"/>
<keyword evidence="4" id="KW-1185">Reference proteome</keyword>
<dbReference type="Pfam" id="PF04607">
    <property type="entry name" value="RelA_SpoT"/>
    <property type="match status" value="1"/>
</dbReference>
<dbReference type="PANTHER" id="PTHR10039:SF5">
    <property type="entry name" value="NACHT DOMAIN-CONTAINING PROTEIN"/>
    <property type="match status" value="1"/>
</dbReference>
<organism evidence="3 4">
    <name type="scientific">Fusarium poae</name>
    <dbReference type="NCBI Taxonomy" id="36050"/>
    <lineage>
        <taxon>Eukaryota</taxon>
        <taxon>Fungi</taxon>
        <taxon>Dikarya</taxon>
        <taxon>Ascomycota</taxon>
        <taxon>Pezizomycotina</taxon>
        <taxon>Sordariomycetes</taxon>
        <taxon>Hypocreomycetidae</taxon>
        <taxon>Hypocreales</taxon>
        <taxon>Nectriaceae</taxon>
        <taxon>Fusarium</taxon>
    </lineage>
</organism>